<evidence type="ECO:0000256" key="1">
    <source>
        <dbReference type="SAM" id="MobiDB-lite"/>
    </source>
</evidence>
<keyword evidence="3" id="KW-1185">Reference proteome</keyword>
<accession>A0A409VL35</accession>
<feature type="compositionally biased region" description="Basic and acidic residues" evidence="1">
    <location>
        <begin position="254"/>
        <end position="268"/>
    </location>
</feature>
<dbReference type="EMBL" id="NHTK01006030">
    <property type="protein sequence ID" value="PPQ66943.1"/>
    <property type="molecule type" value="Genomic_DNA"/>
</dbReference>
<dbReference type="STRING" id="181874.A0A409VL35"/>
<proteinExistence type="predicted"/>
<evidence type="ECO:0008006" key="4">
    <source>
        <dbReference type="Google" id="ProtNLM"/>
    </source>
</evidence>
<name>A0A409VL35_9AGAR</name>
<dbReference type="OrthoDB" id="3133596at2759"/>
<organism evidence="2 3">
    <name type="scientific">Panaeolus cyanescens</name>
    <dbReference type="NCBI Taxonomy" id="181874"/>
    <lineage>
        <taxon>Eukaryota</taxon>
        <taxon>Fungi</taxon>
        <taxon>Dikarya</taxon>
        <taxon>Basidiomycota</taxon>
        <taxon>Agaricomycotina</taxon>
        <taxon>Agaricomycetes</taxon>
        <taxon>Agaricomycetidae</taxon>
        <taxon>Agaricales</taxon>
        <taxon>Agaricineae</taxon>
        <taxon>Galeropsidaceae</taxon>
        <taxon>Panaeolus</taxon>
    </lineage>
</organism>
<sequence>MSEKASELPPISPSTIESLRRADPNGGRCIITNEPFDVEVAHLLNRNYAKDDSMLSALEWVWLMQRGSLHVDTRSNLCFMKKSLHKLFRKGGWILLPTVEIVNMYLKEPISSMPLKPPSSVASSVQFSIPKARGSLPDLQDEFYTYELYPIPCKEMRATTIHRHGDDGSVESYPYPFVNFPKIKSHIHPRYVILAASRGLGQMSVSLTAELDRGVAAGRLMKIQHVFRSWRVHAIQIPGIARLDPVFMGLGKTDGGRCEDNRDQKDKNEEEEDDGYATDDGRLLLTPPLSAMQCEELEE</sequence>
<dbReference type="InParanoid" id="A0A409VL35"/>
<comment type="caution">
    <text evidence="2">The sequence shown here is derived from an EMBL/GenBank/DDBJ whole genome shotgun (WGS) entry which is preliminary data.</text>
</comment>
<protein>
    <recommendedName>
        <fullName evidence="4">HNH nuclease domain-containing protein</fullName>
    </recommendedName>
</protein>
<gene>
    <name evidence="2" type="ORF">CVT24_008540</name>
</gene>
<reference evidence="2 3" key="1">
    <citation type="journal article" date="2018" name="Evol. Lett.">
        <title>Horizontal gene cluster transfer increased hallucinogenic mushroom diversity.</title>
        <authorList>
            <person name="Reynolds H.T."/>
            <person name="Vijayakumar V."/>
            <person name="Gluck-Thaler E."/>
            <person name="Korotkin H.B."/>
            <person name="Matheny P.B."/>
            <person name="Slot J.C."/>
        </authorList>
    </citation>
    <scope>NUCLEOTIDE SEQUENCE [LARGE SCALE GENOMIC DNA]</scope>
    <source>
        <strain evidence="2 3">2629</strain>
    </source>
</reference>
<feature type="region of interest" description="Disordered" evidence="1">
    <location>
        <begin position="253"/>
        <end position="283"/>
    </location>
</feature>
<dbReference type="Proteomes" id="UP000284842">
    <property type="component" value="Unassembled WGS sequence"/>
</dbReference>
<feature type="region of interest" description="Disordered" evidence="1">
    <location>
        <begin position="1"/>
        <end position="20"/>
    </location>
</feature>
<evidence type="ECO:0000313" key="3">
    <source>
        <dbReference type="Proteomes" id="UP000284842"/>
    </source>
</evidence>
<dbReference type="AlphaFoldDB" id="A0A409VL35"/>
<evidence type="ECO:0000313" key="2">
    <source>
        <dbReference type="EMBL" id="PPQ66943.1"/>
    </source>
</evidence>